<feature type="transmembrane region" description="Helical" evidence="1">
    <location>
        <begin position="362"/>
        <end position="380"/>
    </location>
</feature>
<sequence length="474" mass="49867">MHGAVDPTAARPLRPAAGASPWLRLLRTAVPRKHLLQAVSGLLFGLFGMALPALLLNRRTPDPELLARGLVIGAGIVGWVLLVHGLLKQNTPVAAWLLPGQVRRLRLLLAGGWLLALAAIMTGLPARLQTGPVVLGVAALLAFAGAGMRWLWLWVGFWVVAPFVLVAGGTRLKPGGSLEGWAVAPWLVAAVLMLLGVALTRLLREGGAGHLDRPAGTWMRSRALDPTASVALPASTRWGRWLARLSEAPYHRWLRRCVSRPSSAARRAMLVFGPGAHWTVHLAWSAAVGLLVAAGLAWWLRRGSVEAGLWGPMIGLMSMALNPVFACAQPTRRTEAEQGLLQLAPGVPRGGAWRRSVARHRLAHFAVGWAAGAAGCGLLAQWMPPAMWPGVAVAVAAVLPSVVFVFPDLVQRGSLAGFHRRAALVACGGPVLALGLLHYGGVPAGALVAAAVAVAAAGLAWRWHALGRATPPLA</sequence>
<keyword evidence="1" id="KW-1133">Transmembrane helix</keyword>
<feature type="transmembrane region" description="Helical" evidence="1">
    <location>
        <begin position="276"/>
        <end position="301"/>
    </location>
</feature>
<feature type="transmembrane region" description="Helical" evidence="1">
    <location>
        <begin position="445"/>
        <end position="463"/>
    </location>
</feature>
<feature type="transmembrane region" description="Helical" evidence="1">
    <location>
        <begin position="307"/>
        <end position="328"/>
    </location>
</feature>
<gene>
    <name evidence="2" type="ORF">ISF6_1196</name>
</gene>
<keyword evidence="1" id="KW-0812">Transmembrane</keyword>
<reference evidence="2 3" key="2">
    <citation type="journal article" date="2016" name="Science">
        <title>A bacterium that degrades and assimilates poly(ethylene terephthalate).</title>
        <authorList>
            <person name="Yoshida S."/>
            <person name="Hiraga K."/>
            <person name="Takehana T."/>
            <person name="Taniguchi I."/>
            <person name="Yamaji H."/>
            <person name="Maeda Y."/>
            <person name="Toyohara K."/>
            <person name="Miyamoto K."/>
            <person name="Kimura Y."/>
            <person name="Oda K."/>
        </authorList>
    </citation>
    <scope>NUCLEOTIDE SEQUENCE [LARGE SCALE GENOMIC DNA]</scope>
    <source>
        <strain evidence="3">NBRC 110686 / TISTR 2288 / 201-F6</strain>
    </source>
</reference>
<keyword evidence="3" id="KW-1185">Reference proteome</keyword>
<dbReference type="Proteomes" id="UP000037660">
    <property type="component" value="Unassembled WGS sequence"/>
</dbReference>
<evidence type="ECO:0000313" key="2">
    <source>
        <dbReference type="EMBL" id="GAP35425.1"/>
    </source>
</evidence>
<comment type="caution">
    <text evidence="2">The sequence shown here is derived from an EMBL/GenBank/DDBJ whole genome shotgun (WGS) entry which is preliminary data.</text>
</comment>
<evidence type="ECO:0000256" key="1">
    <source>
        <dbReference type="SAM" id="Phobius"/>
    </source>
</evidence>
<feature type="transmembrane region" description="Helical" evidence="1">
    <location>
        <begin position="65"/>
        <end position="87"/>
    </location>
</feature>
<organism evidence="2 3">
    <name type="scientific">Piscinibacter sakaiensis</name>
    <name type="common">Ideonella sakaiensis</name>
    <dbReference type="NCBI Taxonomy" id="1547922"/>
    <lineage>
        <taxon>Bacteria</taxon>
        <taxon>Pseudomonadati</taxon>
        <taxon>Pseudomonadota</taxon>
        <taxon>Betaproteobacteria</taxon>
        <taxon>Burkholderiales</taxon>
        <taxon>Sphaerotilaceae</taxon>
        <taxon>Piscinibacter</taxon>
    </lineage>
</organism>
<dbReference type="EMBL" id="BBYR01000022">
    <property type="protein sequence ID" value="GAP35425.1"/>
    <property type="molecule type" value="Genomic_DNA"/>
</dbReference>
<feature type="transmembrane region" description="Helical" evidence="1">
    <location>
        <begin position="386"/>
        <end position="410"/>
    </location>
</feature>
<dbReference type="AlphaFoldDB" id="A0A0K8NZR9"/>
<reference evidence="3" key="1">
    <citation type="submission" date="2015-07" db="EMBL/GenBank/DDBJ databases">
        <title>Discovery of a poly(ethylene terephthalate assimilation.</title>
        <authorList>
            <person name="Yoshida S."/>
            <person name="Hiraga K."/>
            <person name="Takehana T."/>
            <person name="Taniguchi I."/>
            <person name="Yamaji H."/>
            <person name="Maeda Y."/>
            <person name="Toyohara K."/>
            <person name="Miyamoto K."/>
            <person name="Kimura Y."/>
            <person name="Oda K."/>
        </authorList>
    </citation>
    <scope>NUCLEOTIDE SEQUENCE [LARGE SCALE GENOMIC DNA]</scope>
    <source>
        <strain evidence="3">NBRC 110686 / TISTR 2288 / 201-F6</strain>
    </source>
</reference>
<dbReference type="OrthoDB" id="8887481at2"/>
<feature type="transmembrane region" description="Helical" evidence="1">
    <location>
        <begin position="35"/>
        <end position="56"/>
    </location>
</feature>
<keyword evidence="1" id="KW-0472">Membrane</keyword>
<feature type="transmembrane region" description="Helical" evidence="1">
    <location>
        <begin position="422"/>
        <end position="439"/>
    </location>
</feature>
<accession>A0A0K8NZR9</accession>
<protein>
    <submittedName>
        <fullName evidence="2">Uncharacterized protein</fullName>
    </submittedName>
</protein>
<name>A0A0K8NZR9_PISS1</name>
<proteinExistence type="predicted"/>
<dbReference type="RefSeq" id="WP_054019479.1">
    <property type="nucleotide sequence ID" value="NZ_BBYR01000022.1"/>
</dbReference>
<feature type="transmembrane region" description="Helical" evidence="1">
    <location>
        <begin position="107"/>
        <end position="126"/>
    </location>
</feature>
<dbReference type="STRING" id="1547922.ISF6_1196"/>
<feature type="transmembrane region" description="Helical" evidence="1">
    <location>
        <begin position="133"/>
        <end position="161"/>
    </location>
</feature>
<feature type="transmembrane region" description="Helical" evidence="1">
    <location>
        <begin position="181"/>
        <end position="203"/>
    </location>
</feature>
<evidence type="ECO:0000313" key="3">
    <source>
        <dbReference type="Proteomes" id="UP000037660"/>
    </source>
</evidence>